<feature type="region of interest" description="Disordered" evidence="1">
    <location>
        <begin position="1"/>
        <end position="25"/>
    </location>
</feature>
<reference evidence="2" key="1">
    <citation type="submission" date="2020-07" db="EMBL/GenBank/DDBJ databases">
        <title>Genome sequence and genetic diversity analysis of an under-domesticated orphan crop, white fonio (Digitaria exilis).</title>
        <authorList>
            <person name="Bennetzen J.L."/>
            <person name="Chen S."/>
            <person name="Ma X."/>
            <person name="Wang X."/>
            <person name="Yssel A.E.J."/>
            <person name="Chaluvadi S.R."/>
            <person name="Johnson M."/>
            <person name="Gangashetty P."/>
            <person name="Hamidou F."/>
            <person name="Sanogo M.D."/>
            <person name="Zwaenepoel A."/>
            <person name="Wallace J."/>
            <person name="Van De Peer Y."/>
            <person name="Van Deynze A."/>
        </authorList>
    </citation>
    <scope>NUCLEOTIDE SEQUENCE</scope>
    <source>
        <tissue evidence="2">Leaves</tissue>
    </source>
</reference>
<dbReference type="Proteomes" id="UP000636709">
    <property type="component" value="Unassembled WGS sequence"/>
</dbReference>
<dbReference type="EMBL" id="JACEFO010002475">
    <property type="protein sequence ID" value="KAF8659101.1"/>
    <property type="molecule type" value="Genomic_DNA"/>
</dbReference>
<sequence>MERKRGKPQLSTKTPRRKGSPWWAR</sequence>
<dbReference type="AlphaFoldDB" id="A0A835E0A2"/>
<evidence type="ECO:0000313" key="3">
    <source>
        <dbReference type="Proteomes" id="UP000636709"/>
    </source>
</evidence>
<comment type="caution">
    <text evidence="2">The sequence shown here is derived from an EMBL/GenBank/DDBJ whole genome shotgun (WGS) entry which is preliminary data.</text>
</comment>
<protein>
    <submittedName>
        <fullName evidence="2">Uncharacterized protein</fullName>
    </submittedName>
</protein>
<evidence type="ECO:0000256" key="1">
    <source>
        <dbReference type="SAM" id="MobiDB-lite"/>
    </source>
</evidence>
<gene>
    <name evidence="2" type="ORF">HU200_058748</name>
</gene>
<keyword evidence="3" id="KW-1185">Reference proteome</keyword>
<organism evidence="2 3">
    <name type="scientific">Digitaria exilis</name>
    <dbReference type="NCBI Taxonomy" id="1010633"/>
    <lineage>
        <taxon>Eukaryota</taxon>
        <taxon>Viridiplantae</taxon>
        <taxon>Streptophyta</taxon>
        <taxon>Embryophyta</taxon>
        <taxon>Tracheophyta</taxon>
        <taxon>Spermatophyta</taxon>
        <taxon>Magnoliopsida</taxon>
        <taxon>Liliopsida</taxon>
        <taxon>Poales</taxon>
        <taxon>Poaceae</taxon>
        <taxon>PACMAD clade</taxon>
        <taxon>Panicoideae</taxon>
        <taxon>Panicodae</taxon>
        <taxon>Paniceae</taxon>
        <taxon>Anthephorinae</taxon>
        <taxon>Digitaria</taxon>
    </lineage>
</organism>
<evidence type="ECO:0000313" key="2">
    <source>
        <dbReference type="EMBL" id="KAF8659101.1"/>
    </source>
</evidence>
<name>A0A835E0A2_9POAL</name>
<proteinExistence type="predicted"/>
<accession>A0A835E0A2</accession>